<evidence type="ECO:0000313" key="2">
    <source>
        <dbReference type="Proteomes" id="UP001283361"/>
    </source>
</evidence>
<dbReference type="AlphaFoldDB" id="A0AAE1A212"/>
<name>A0AAE1A212_9GAST</name>
<comment type="caution">
    <text evidence="1">The sequence shown here is derived from an EMBL/GenBank/DDBJ whole genome shotgun (WGS) entry which is preliminary data.</text>
</comment>
<reference evidence="1" key="1">
    <citation type="journal article" date="2023" name="G3 (Bethesda)">
        <title>A reference genome for the long-term kleptoplast-retaining sea slug Elysia crispata morphotype clarki.</title>
        <authorList>
            <person name="Eastman K.E."/>
            <person name="Pendleton A.L."/>
            <person name="Shaikh M.A."/>
            <person name="Suttiyut T."/>
            <person name="Ogas R."/>
            <person name="Tomko P."/>
            <person name="Gavelis G."/>
            <person name="Widhalm J.R."/>
            <person name="Wisecaver J.H."/>
        </authorList>
    </citation>
    <scope>NUCLEOTIDE SEQUENCE</scope>
    <source>
        <strain evidence="1">ECLA1</strain>
    </source>
</reference>
<sequence length="81" mass="9366">MRGLPTGQHFHSQELRLDFYWKANPGVSHCMDADPASRAKLDTRSGEDNRAESFPLTRRSHEWPLELLPQYHDNHTSHAIT</sequence>
<evidence type="ECO:0000313" key="1">
    <source>
        <dbReference type="EMBL" id="KAK3779482.1"/>
    </source>
</evidence>
<keyword evidence="2" id="KW-1185">Reference proteome</keyword>
<protein>
    <submittedName>
        <fullName evidence="1">Uncharacterized protein</fullName>
    </submittedName>
</protein>
<gene>
    <name evidence="1" type="ORF">RRG08_045228</name>
</gene>
<dbReference type="EMBL" id="JAWDGP010002824">
    <property type="protein sequence ID" value="KAK3779482.1"/>
    <property type="molecule type" value="Genomic_DNA"/>
</dbReference>
<dbReference type="Proteomes" id="UP001283361">
    <property type="component" value="Unassembled WGS sequence"/>
</dbReference>
<accession>A0AAE1A212</accession>
<proteinExistence type="predicted"/>
<organism evidence="1 2">
    <name type="scientific">Elysia crispata</name>
    <name type="common">lettuce slug</name>
    <dbReference type="NCBI Taxonomy" id="231223"/>
    <lineage>
        <taxon>Eukaryota</taxon>
        <taxon>Metazoa</taxon>
        <taxon>Spiralia</taxon>
        <taxon>Lophotrochozoa</taxon>
        <taxon>Mollusca</taxon>
        <taxon>Gastropoda</taxon>
        <taxon>Heterobranchia</taxon>
        <taxon>Euthyneura</taxon>
        <taxon>Panpulmonata</taxon>
        <taxon>Sacoglossa</taxon>
        <taxon>Placobranchoidea</taxon>
        <taxon>Plakobranchidae</taxon>
        <taxon>Elysia</taxon>
    </lineage>
</organism>